<keyword evidence="1" id="KW-0732">Signal</keyword>
<name>A0A839US87_9GAMM</name>
<dbReference type="AlphaFoldDB" id="A0A839US87"/>
<gene>
    <name evidence="2" type="ORF">FHS30_001960</name>
</gene>
<feature type="signal peptide" evidence="1">
    <location>
        <begin position="1"/>
        <end position="18"/>
    </location>
</feature>
<dbReference type="Pfam" id="PF05096">
    <property type="entry name" value="Glu_cyclase_2"/>
    <property type="match status" value="1"/>
</dbReference>
<dbReference type="SUPFAM" id="SSF63825">
    <property type="entry name" value="YWTD domain"/>
    <property type="match status" value="1"/>
</dbReference>
<dbReference type="EMBL" id="JACHXZ010000002">
    <property type="protein sequence ID" value="MBB3168776.1"/>
    <property type="molecule type" value="Genomic_DNA"/>
</dbReference>
<dbReference type="PANTHER" id="PTHR31270">
    <property type="entry name" value="GLUTAMINYL-PEPTIDE CYCLOTRANSFERASE"/>
    <property type="match status" value="1"/>
</dbReference>
<comment type="caution">
    <text evidence="2">The sequence shown here is derived from an EMBL/GenBank/DDBJ whole genome shotgun (WGS) entry which is preliminary data.</text>
</comment>
<evidence type="ECO:0000256" key="1">
    <source>
        <dbReference type="SAM" id="SignalP"/>
    </source>
</evidence>
<organism evidence="2 3">
    <name type="scientific">Simiduia aestuariiviva</name>
    <dbReference type="NCBI Taxonomy" id="1510459"/>
    <lineage>
        <taxon>Bacteria</taxon>
        <taxon>Pseudomonadati</taxon>
        <taxon>Pseudomonadota</taxon>
        <taxon>Gammaproteobacteria</taxon>
        <taxon>Cellvibrionales</taxon>
        <taxon>Cellvibrionaceae</taxon>
        <taxon>Simiduia</taxon>
    </lineage>
</organism>
<reference evidence="2 3" key="1">
    <citation type="submission" date="2020-08" db="EMBL/GenBank/DDBJ databases">
        <title>Genomic Encyclopedia of Type Strains, Phase III (KMG-III): the genomes of soil and plant-associated and newly described type strains.</title>
        <authorList>
            <person name="Whitman W."/>
        </authorList>
    </citation>
    <scope>NUCLEOTIDE SEQUENCE [LARGE SCALE GENOMIC DNA]</scope>
    <source>
        <strain evidence="2 3">CECT 8571</strain>
    </source>
</reference>
<evidence type="ECO:0000313" key="3">
    <source>
        <dbReference type="Proteomes" id="UP000559987"/>
    </source>
</evidence>
<dbReference type="RefSeq" id="WP_183910226.1">
    <property type="nucleotide sequence ID" value="NZ_JACHXZ010000002.1"/>
</dbReference>
<dbReference type="Proteomes" id="UP000559987">
    <property type="component" value="Unassembled WGS sequence"/>
</dbReference>
<feature type="chain" id="PRO_5032998691" evidence="1">
    <location>
        <begin position="19"/>
        <end position="259"/>
    </location>
</feature>
<keyword evidence="3" id="KW-1185">Reference proteome</keyword>
<dbReference type="GO" id="GO:0016603">
    <property type="term" value="F:glutaminyl-peptide cyclotransferase activity"/>
    <property type="evidence" value="ECO:0007669"/>
    <property type="project" value="InterPro"/>
</dbReference>
<proteinExistence type="predicted"/>
<keyword evidence="2" id="KW-0808">Transferase</keyword>
<protein>
    <submittedName>
        <fullName evidence="2">Glutamine cyclotransferase</fullName>
    </submittedName>
</protein>
<sequence length="259" mass="28822">MPNVLAIALLVMTSLAQATPQRLNYTLVSERAHPNLAFTQGLLIEGDQFVESSGGYGKSFLQRYALAADAPQKPQVRHLPRQDFAEGLAATASGLWLLTWQQGIAKRLDANNFAVQQVARFKGEGWGLAFDGQHLIMSDGSDQLTWRDANFQVIRQQAVSFNGQPLHRLNELEYALGTLWANVWFDPHIVAIAPDTGHVVAYVDLSPIIEAEAKLHTNGLPHHATLNGIAFNAATETFWVTGKNWRKLYEIKLLDWQPE</sequence>
<dbReference type="InterPro" id="IPR007788">
    <property type="entry name" value="QCT"/>
</dbReference>
<evidence type="ECO:0000313" key="2">
    <source>
        <dbReference type="EMBL" id="MBB3168776.1"/>
    </source>
</evidence>
<accession>A0A839US87</accession>
<dbReference type="PANTHER" id="PTHR31270:SF1">
    <property type="entry name" value="GLUTAMINYL-PEPTIDE CYCLOTRANSFERASE"/>
    <property type="match status" value="1"/>
</dbReference>